<keyword evidence="1 3" id="KW-0456">Lyase</keyword>
<gene>
    <name evidence="3" type="ORF">CYPRO_1678</name>
</gene>
<dbReference type="Gene3D" id="3.40.50.1820">
    <property type="entry name" value="alpha/beta hydrolase"/>
    <property type="match status" value="1"/>
</dbReference>
<dbReference type="GO" id="GO:0070205">
    <property type="term" value="F:2-succinyl-6-hydroxy-2,4-cyclohexadiene-1-carboxylate synthase activity"/>
    <property type="evidence" value="ECO:0007669"/>
    <property type="project" value="UniProtKB-EC"/>
</dbReference>
<dbReference type="AlphaFoldDB" id="A0A345UKC7"/>
<dbReference type="PANTHER" id="PTHR42916">
    <property type="entry name" value="2-SUCCINYL-5-ENOLPYRUVYL-6-HYDROXY-3-CYCLOHEXENE-1-CARBOXYLATE SYNTHASE"/>
    <property type="match status" value="1"/>
</dbReference>
<evidence type="ECO:0000256" key="1">
    <source>
        <dbReference type="ARBA" id="ARBA00023239"/>
    </source>
</evidence>
<protein>
    <submittedName>
        <fullName evidence="3">2-succinyl-6-hydroxy-2, 4-cyclohexadiene-1-carboxylate synthase</fullName>
        <ecNumber evidence="3">4.2.99.20</ecNumber>
    </submittedName>
</protein>
<keyword evidence="4" id="KW-1185">Reference proteome</keyword>
<proteinExistence type="predicted"/>
<dbReference type="SUPFAM" id="SSF53474">
    <property type="entry name" value="alpha/beta-Hydrolases"/>
    <property type="match status" value="1"/>
</dbReference>
<evidence type="ECO:0000259" key="2">
    <source>
        <dbReference type="Pfam" id="PF12697"/>
    </source>
</evidence>
<dbReference type="RefSeq" id="WP_114984176.1">
    <property type="nucleotide sequence ID" value="NZ_CP027806.1"/>
</dbReference>
<dbReference type="InterPro" id="IPR029058">
    <property type="entry name" value="AB_hydrolase_fold"/>
</dbReference>
<evidence type="ECO:0000313" key="3">
    <source>
        <dbReference type="EMBL" id="AXJ00929.1"/>
    </source>
</evidence>
<organism evidence="3 4">
    <name type="scientific">Cyclonatronum proteinivorum</name>
    <dbReference type="NCBI Taxonomy" id="1457365"/>
    <lineage>
        <taxon>Bacteria</taxon>
        <taxon>Pseudomonadati</taxon>
        <taxon>Balneolota</taxon>
        <taxon>Balneolia</taxon>
        <taxon>Balneolales</taxon>
        <taxon>Cyclonatronaceae</taxon>
        <taxon>Cyclonatronum</taxon>
    </lineage>
</organism>
<dbReference type="InterPro" id="IPR000073">
    <property type="entry name" value="AB_hydrolase_1"/>
</dbReference>
<sequence>MYTFEREGLTYKIAVSDSSTQGPSLLMLHGFAGSHQSFAHLLPHVKGFSRVMCPDLAGHGLSLSQATDPTARYAPKKQTEDLRLLLRELSTEKLVIYGYSMGARLALQLACALSAKPETGISPVGLLCESGSAGLRSESERRARRDSDRRLAQKIRTDFGAFHQSWDQLPVFETGTQPSTDLTKTLREIRSKQEPHHLAASLQAFGTGSMPALHDQLAQLSMPVTLLTGSCDTKFTHIANELLPLFGSRKKEHLCVPDCGHRIHLEQPHVVIQQLNALALPE</sequence>
<dbReference type="EC" id="4.2.99.20" evidence="3"/>
<dbReference type="PANTHER" id="PTHR42916:SF1">
    <property type="entry name" value="PROTEIN PHYLLO, CHLOROPLASTIC"/>
    <property type="match status" value="1"/>
</dbReference>
<name>A0A345UKC7_9BACT</name>
<dbReference type="EMBL" id="CP027806">
    <property type="protein sequence ID" value="AXJ00929.1"/>
    <property type="molecule type" value="Genomic_DNA"/>
</dbReference>
<reference evidence="3 4" key="1">
    <citation type="submission" date="2018-03" db="EMBL/GenBank/DDBJ databases">
        <title>Phenotypic and genomic properties of Cyclonatronum proteinivorum gen. nov., sp. nov., a haloalkaliphilic bacteroidete from soda lakes possessing Na+-translocating rhodopsin.</title>
        <authorList>
            <person name="Toshchakov S.V."/>
            <person name="Korzhenkov A."/>
            <person name="Samarov N.I."/>
            <person name="Kublanov I.V."/>
            <person name="Muntyan M.S."/>
            <person name="Sorokin D.Y."/>
        </authorList>
    </citation>
    <scope>NUCLEOTIDE SEQUENCE [LARGE SCALE GENOMIC DNA]</scope>
    <source>
        <strain evidence="3 4">Omega</strain>
    </source>
</reference>
<accession>A0A345UKC7</accession>
<dbReference type="Pfam" id="PF12697">
    <property type="entry name" value="Abhydrolase_6"/>
    <property type="match status" value="1"/>
</dbReference>
<evidence type="ECO:0000313" key="4">
    <source>
        <dbReference type="Proteomes" id="UP000254808"/>
    </source>
</evidence>
<dbReference type="OrthoDB" id="9808398at2"/>
<dbReference type="KEGG" id="cprv:CYPRO_1678"/>
<feature type="domain" description="AB hydrolase-1" evidence="2">
    <location>
        <begin position="25"/>
        <end position="273"/>
    </location>
</feature>
<dbReference type="Proteomes" id="UP000254808">
    <property type="component" value="Chromosome"/>
</dbReference>